<organism evidence="1 2">
    <name type="scientific">Streptantibioticus silvisoli</name>
    <dbReference type="NCBI Taxonomy" id="2705255"/>
    <lineage>
        <taxon>Bacteria</taxon>
        <taxon>Bacillati</taxon>
        <taxon>Actinomycetota</taxon>
        <taxon>Actinomycetes</taxon>
        <taxon>Kitasatosporales</taxon>
        <taxon>Streptomycetaceae</taxon>
        <taxon>Streptantibioticus</taxon>
    </lineage>
</organism>
<evidence type="ECO:0000313" key="2">
    <source>
        <dbReference type="Proteomes" id="UP001156398"/>
    </source>
</evidence>
<protein>
    <submittedName>
        <fullName evidence="1">(2Fe-2S)-binding protein</fullName>
    </submittedName>
</protein>
<proteinExistence type="predicted"/>
<reference evidence="1 2" key="1">
    <citation type="submission" date="2023-05" db="EMBL/GenBank/DDBJ databases">
        <title>Streptantibioticus silvisoli sp. nov., acidotolerant actinomycetes 1 from pine litter.</title>
        <authorList>
            <person name="Swiecimska M."/>
            <person name="Golinska P."/>
            <person name="Sangal V."/>
            <person name="Wachnowicz B."/>
            <person name="Goodfellow M."/>
        </authorList>
    </citation>
    <scope>NUCLEOTIDE SEQUENCE [LARGE SCALE GENOMIC DNA]</scope>
    <source>
        <strain evidence="1 2">SL54</strain>
    </source>
</reference>
<evidence type="ECO:0000313" key="1">
    <source>
        <dbReference type="EMBL" id="MDI5963760.1"/>
    </source>
</evidence>
<dbReference type="Proteomes" id="UP001156398">
    <property type="component" value="Unassembled WGS sequence"/>
</dbReference>
<accession>A0ABT6W051</accession>
<dbReference type="EMBL" id="JAAGKO020000017">
    <property type="protein sequence ID" value="MDI5963760.1"/>
    <property type="molecule type" value="Genomic_DNA"/>
</dbReference>
<gene>
    <name evidence="1" type="ORF">POF43_013720</name>
</gene>
<name>A0ABT6W051_9ACTN</name>
<sequence>MTNPSAAVPDEIAALGPYFAFASHDGGSAPGGPWRVMNEVVDGRSPALRDRVTAVRGHLAAGGGRPPQGVELRVAASVAHLGLTARLISPLLALTALYGRPPLLDLARTWWQPELGGVFPLSLPRWTAGPGTPRDDAGAVLDGPVRQLVDAVAAVPVSRHILWGNVASAVNGAATVAGASGTDLGRRVRETATRLLNHPDLRDAHTRSGANGAFRRGSCCLIYRAALSAPGAPVPAGALCGDCVLAGRVGRNG</sequence>
<keyword evidence="2" id="KW-1185">Reference proteome</keyword>
<comment type="caution">
    <text evidence="1">The sequence shown here is derived from an EMBL/GenBank/DDBJ whole genome shotgun (WGS) entry which is preliminary data.</text>
</comment>
<dbReference type="RefSeq" id="WP_271322811.1">
    <property type="nucleotide sequence ID" value="NZ_JAAGKO020000017.1"/>
</dbReference>